<evidence type="ECO:0000256" key="3">
    <source>
        <dbReference type="ARBA" id="ARBA00022691"/>
    </source>
</evidence>
<dbReference type="GO" id="GO:0008171">
    <property type="term" value="F:O-methyltransferase activity"/>
    <property type="evidence" value="ECO:0007669"/>
    <property type="project" value="InterPro"/>
</dbReference>
<keyword evidence="3" id="KW-0949">S-adenosyl-L-methionine</keyword>
<dbReference type="PROSITE" id="PS51682">
    <property type="entry name" value="SAM_OMT_I"/>
    <property type="match status" value="1"/>
</dbReference>
<dbReference type="SUPFAM" id="SSF53335">
    <property type="entry name" value="S-adenosyl-L-methionine-dependent methyltransferases"/>
    <property type="match status" value="1"/>
</dbReference>
<reference evidence="4" key="1">
    <citation type="submission" date="2024-07" db="EMBL/GenBank/DDBJ databases">
        <authorList>
            <person name="Yu S.T."/>
        </authorList>
    </citation>
    <scope>NUCLEOTIDE SEQUENCE</scope>
    <source>
        <strain evidence="4">R11</strain>
    </source>
</reference>
<dbReference type="EC" id="2.1.1.-" evidence="4"/>
<evidence type="ECO:0000313" key="4">
    <source>
        <dbReference type="EMBL" id="XDQ14056.1"/>
    </source>
</evidence>
<dbReference type="PANTHER" id="PTHR43167">
    <property type="entry name" value="PUTATIVE (AFU_ORTHOLOGUE AFUA_6G01830)-RELATED"/>
    <property type="match status" value="1"/>
</dbReference>
<dbReference type="AlphaFoldDB" id="A0AB39N6H7"/>
<organism evidence="4">
    <name type="scientific">Streptomyces sp. R11</name>
    <dbReference type="NCBI Taxonomy" id="3238625"/>
    <lineage>
        <taxon>Bacteria</taxon>
        <taxon>Bacillati</taxon>
        <taxon>Actinomycetota</taxon>
        <taxon>Actinomycetes</taxon>
        <taxon>Kitasatosporales</taxon>
        <taxon>Streptomycetaceae</taxon>
        <taxon>Streptomyces</taxon>
    </lineage>
</organism>
<evidence type="ECO:0000256" key="2">
    <source>
        <dbReference type="ARBA" id="ARBA00022679"/>
    </source>
</evidence>
<dbReference type="GO" id="GO:0032259">
    <property type="term" value="P:methylation"/>
    <property type="evidence" value="ECO:0007669"/>
    <property type="project" value="UniProtKB-KW"/>
</dbReference>
<sequence>MTSSLFSPRIQDVVNRIASEQLRIDETEQPKLLEKIKKREIPWTPEELVAACAGGYYAAPAAIGRMLYTCVRAMRPHTVFEFGTSYGFTAIHIAAALRDNGSGKLYTVDLHAGKCLAARDNLTSAGLDEYAEVITGEAVAVVSSFSRPIDFLYLDGWVDFYLDVVRAAEPRLRAGALVHADDTEKFAAGARPYLDHVRDPANGYVSLGITDGQGLELSTYTGPSERALS</sequence>
<dbReference type="PANTHER" id="PTHR43167:SF1">
    <property type="entry name" value="PUTATIVE (AFU_ORTHOLOGUE AFUA_6G01830)-RELATED"/>
    <property type="match status" value="1"/>
</dbReference>
<dbReference type="InterPro" id="IPR029063">
    <property type="entry name" value="SAM-dependent_MTases_sf"/>
</dbReference>
<dbReference type="Pfam" id="PF13578">
    <property type="entry name" value="Methyltransf_24"/>
    <property type="match status" value="1"/>
</dbReference>
<dbReference type="InterPro" id="IPR002935">
    <property type="entry name" value="SAM_O-MeTrfase"/>
</dbReference>
<protein>
    <submittedName>
        <fullName evidence="4">O-methyltransferase</fullName>
        <ecNumber evidence="4">2.1.1.-</ecNumber>
    </submittedName>
</protein>
<dbReference type="Gene3D" id="3.40.50.150">
    <property type="entry name" value="Vaccinia Virus protein VP39"/>
    <property type="match status" value="1"/>
</dbReference>
<accession>A0AB39N6H7</accession>
<dbReference type="EMBL" id="CP163432">
    <property type="protein sequence ID" value="XDQ14056.1"/>
    <property type="molecule type" value="Genomic_DNA"/>
</dbReference>
<name>A0AB39N6H7_9ACTN</name>
<keyword evidence="2 4" id="KW-0808">Transferase</keyword>
<gene>
    <name evidence="4" type="ORF">AB5J55_32630</name>
</gene>
<keyword evidence="1 4" id="KW-0489">Methyltransferase</keyword>
<proteinExistence type="predicted"/>
<evidence type="ECO:0000256" key="1">
    <source>
        <dbReference type="ARBA" id="ARBA00022603"/>
    </source>
</evidence>
<dbReference type="RefSeq" id="WP_369274040.1">
    <property type="nucleotide sequence ID" value="NZ_CP163432.1"/>
</dbReference>